<dbReference type="Proteomes" id="UP000568888">
    <property type="component" value="Unassembled WGS sequence"/>
</dbReference>
<protein>
    <submittedName>
        <fullName evidence="3">Glycosyltransferase family 4 protein</fullName>
    </submittedName>
</protein>
<dbReference type="EMBL" id="BLXY01000002">
    <property type="protein sequence ID" value="GFO63695.1"/>
    <property type="molecule type" value="Genomic_DNA"/>
</dbReference>
<evidence type="ECO:0000313" key="3">
    <source>
        <dbReference type="EMBL" id="UPU37765.1"/>
    </source>
</evidence>
<dbReference type="Proteomes" id="UP000831485">
    <property type="component" value="Chromosome"/>
</dbReference>
<dbReference type="Gene3D" id="3.40.50.2000">
    <property type="entry name" value="Glycogen Phosphorylase B"/>
    <property type="match status" value="2"/>
</dbReference>
<proteinExistence type="predicted"/>
<dbReference type="Pfam" id="PF00534">
    <property type="entry name" value="Glycos_transf_1"/>
    <property type="match status" value="1"/>
</dbReference>
<evidence type="ECO:0000313" key="4">
    <source>
        <dbReference type="Proteomes" id="UP000568888"/>
    </source>
</evidence>
<dbReference type="AlphaFoldDB" id="A0A6V8MU37"/>
<accession>A0A6V8MU37</accession>
<gene>
    <name evidence="2" type="ORF">GMPD_16140</name>
    <name evidence="3" type="ORF">M1B72_08675</name>
</gene>
<evidence type="ECO:0000313" key="5">
    <source>
        <dbReference type="Proteomes" id="UP000831485"/>
    </source>
</evidence>
<dbReference type="EMBL" id="CP096574">
    <property type="protein sequence ID" value="UPU37765.1"/>
    <property type="molecule type" value="Genomic_DNA"/>
</dbReference>
<reference evidence="3" key="3">
    <citation type="submission" date="2022-04" db="EMBL/GenBank/DDBJ databases">
        <authorList>
            <person name="Liu G."/>
        </authorList>
    </citation>
    <scope>NUCLEOTIDE SEQUENCE</scope>
    <source>
        <strain evidence="3">RG22</strain>
    </source>
</reference>
<dbReference type="GO" id="GO:0016757">
    <property type="term" value="F:glycosyltransferase activity"/>
    <property type="evidence" value="ECO:0007669"/>
    <property type="project" value="InterPro"/>
</dbReference>
<reference evidence="2" key="2">
    <citation type="journal article" date="2021" name="Int. J. Syst. Evol. Microbiol.">
        <title>Geomonas silvestris sp. nov., Geomonas paludis sp. nov. and Geomonas limicola sp. nov., isolated from terrestrial environments, and emended description of the genus Geomonas.</title>
        <authorList>
            <person name="Itoh H."/>
            <person name="Xu Z."/>
            <person name="Masuda Y."/>
            <person name="Ushijima N."/>
            <person name="Hayakawa C."/>
            <person name="Shiratori Y."/>
            <person name="Senoo K."/>
        </authorList>
    </citation>
    <scope>NUCLEOTIDE SEQUENCE</scope>
    <source>
        <strain evidence="2">Red736</strain>
    </source>
</reference>
<name>A0A6V8MU37_9BACT</name>
<dbReference type="SUPFAM" id="SSF53756">
    <property type="entry name" value="UDP-Glycosyltransferase/glycogen phosphorylase"/>
    <property type="match status" value="1"/>
</dbReference>
<dbReference type="RefSeq" id="WP_183346537.1">
    <property type="nucleotide sequence ID" value="NZ_BLXY01000002.1"/>
</dbReference>
<reference evidence="4" key="1">
    <citation type="submission" date="2020-06" db="EMBL/GenBank/DDBJ databases">
        <title>Draft genomic sequecing of Geomonas sp. Red736.</title>
        <authorList>
            <person name="Itoh H."/>
            <person name="Xu Z.X."/>
            <person name="Ushijima N."/>
            <person name="Masuda Y."/>
            <person name="Shiratori Y."/>
            <person name="Senoo K."/>
        </authorList>
    </citation>
    <scope>NUCLEOTIDE SEQUENCE [LARGE SCALE GENOMIC DNA]</scope>
    <source>
        <strain evidence="4">Red736</strain>
    </source>
</reference>
<dbReference type="CDD" id="cd03801">
    <property type="entry name" value="GT4_PimA-like"/>
    <property type="match status" value="1"/>
</dbReference>
<evidence type="ECO:0000259" key="1">
    <source>
        <dbReference type="Pfam" id="PF00534"/>
    </source>
</evidence>
<sequence length="386" mass="43450">MPPKGILVYYHCRSNTGYAIGRHEPDFLEMAEQLTGSLRNVHLGYTSLKGGHPDYVPPNFANIIVFDPKMPNPQSLKLVYDYIKHNEIDTAFGFDQPVANPFYTVMRKAGVKVLVSYWGAPMSSLNHGMKLLLKRVGVALTSHKPDHYIFQSEAMADSAVLGRGIPRNRVSVIPNAVDTKIFYPDKAHAEYAYNVFDIPRGRKLFFYSGHMEDRKGVHVIVNAAKELLDTRKREDIHFLILGNRGDEACRFENMISKSRARDHITFGGYRNDVDCIHKSCYAGIIASTGWDSFTMSSMEMASSGLPLIVSRLQGLKETIIDGKTGLSIEPGSHLDLADKIELLTDDHELRDSMSEASRVRVVEKYNLEKHISDLVSLMTRLYSRHG</sequence>
<evidence type="ECO:0000313" key="2">
    <source>
        <dbReference type="EMBL" id="GFO63695.1"/>
    </source>
</evidence>
<dbReference type="PANTHER" id="PTHR12526">
    <property type="entry name" value="GLYCOSYLTRANSFERASE"/>
    <property type="match status" value="1"/>
</dbReference>
<organism evidence="2 4">
    <name type="scientific">Geomonas paludis</name>
    <dbReference type="NCBI Taxonomy" id="2740185"/>
    <lineage>
        <taxon>Bacteria</taxon>
        <taxon>Pseudomonadati</taxon>
        <taxon>Thermodesulfobacteriota</taxon>
        <taxon>Desulfuromonadia</taxon>
        <taxon>Geobacterales</taxon>
        <taxon>Geobacteraceae</taxon>
        <taxon>Geomonas</taxon>
    </lineage>
</organism>
<keyword evidence="5" id="KW-1185">Reference proteome</keyword>
<dbReference type="PANTHER" id="PTHR12526:SF630">
    <property type="entry name" value="GLYCOSYLTRANSFERASE"/>
    <property type="match status" value="1"/>
</dbReference>
<feature type="domain" description="Glycosyl transferase family 1" evidence="1">
    <location>
        <begin position="197"/>
        <end position="358"/>
    </location>
</feature>
<dbReference type="InterPro" id="IPR001296">
    <property type="entry name" value="Glyco_trans_1"/>
</dbReference>